<accession>A0AAD7TCS0</accession>
<proteinExistence type="predicted"/>
<evidence type="ECO:0000256" key="3">
    <source>
        <dbReference type="ARBA" id="ARBA00022614"/>
    </source>
</evidence>
<dbReference type="PANTHER" id="PTHR15354">
    <property type="entry name" value="MUF1"/>
    <property type="match status" value="1"/>
</dbReference>
<dbReference type="Gene3D" id="3.80.10.10">
    <property type="entry name" value="Ribonuclease Inhibitor"/>
    <property type="match status" value="1"/>
</dbReference>
<evidence type="ECO:0000313" key="7">
    <source>
        <dbReference type="Proteomes" id="UP001221898"/>
    </source>
</evidence>
<keyword evidence="4" id="KW-0677">Repeat</keyword>
<organism evidence="6 7">
    <name type="scientific">Aldrovandia affinis</name>
    <dbReference type="NCBI Taxonomy" id="143900"/>
    <lineage>
        <taxon>Eukaryota</taxon>
        <taxon>Metazoa</taxon>
        <taxon>Chordata</taxon>
        <taxon>Craniata</taxon>
        <taxon>Vertebrata</taxon>
        <taxon>Euteleostomi</taxon>
        <taxon>Actinopterygii</taxon>
        <taxon>Neopterygii</taxon>
        <taxon>Teleostei</taxon>
        <taxon>Notacanthiformes</taxon>
        <taxon>Halosauridae</taxon>
        <taxon>Aldrovandia</taxon>
    </lineage>
</organism>
<dbReference type="AlphaFoldDB" id="A0AAD7TCS0"/>
<dbReference type="InterPro" id="IPR026137">
    <property type="entry name" value="Leu_rpt_41"/>
</dbReference>
<dbReference type="EMBL" id="JAINUG010000001">
    <property type="protein sequence ID" value="KAJ8418594.1"/>
    <property type="molecule type" value="Genomic_DNA"/>
</dbReference>
<name>A0AAD7TCS0_9TELE</name>
<dbReference type="PANTHER" id="PTHR15354:SF1">
    <property type="entry name" value="LEUCINE-RICH REPEAT-CONTAINING PROTEIN 41"/>
    <property type="match status" value="1"/>
</dbReference>
<keyword evidence="2" id="KW-0597">Phosphoprotein</keyword>
<sequence length="691" mass="76754">MNNVETGSAFAKVPALREICIKLVSGHMQVLEKQVWDLPASLIKDVLPHLNIWYLERIEAAASCKGVSTANVWASLWKDVVKAWRCRSRTMISADEWRQKCLERLFHMALFGHIRLDRHYLSNLSWFSVLSLTAKHVQVLSLFGSAREICKLASDGLRPVLATLENNVRCIKLQDTSGLFKQGYAVMLYIFHRLLDHGSVRDLILTRSPDPRLLTWILQKRSRCQGTVPQADPQHFAMFKLREGNKCCIHGASACNHETRLTPEAQISSATSTSCSSRAMDDNACTTPMKRPRLDVKQMAGAVETNAGCLTSQFFSQQLMDSECRFPPFTPSCSLNGEVCPEGQIHSLVLEVFKDEISRIVSPLLPSWLCLRSLHFHSEWAIDEADVTGVVEALRLLFKSPACSLTDLSIGSVSYSRPVGALLLQLLTACPTLKSLSLEVSPSLSKRKCHLASTAQPAVATGNTVFPLDRLSVRFPQESVSLESFALVLRRAPSLTALHLIGIRCGGHKLGPLLQSLPESNPNLKTLCLDDVNLANCHSEVLHLLNNSKLEDVNFKDCRLLEKCRVKEDFIGPFVTALKGLSSLCSLTLSHNRLANSVIAFADLFSEGSPCKIQKLDISSNYILPMGLLEFGKLLENNPPSPGLTIDVRFNPLDRDPLVTEQALLKLRPLCRLITDNWNSRTTMADHVSIM</sequence>
<dbReference type="InterPro" id="IPR032675">
    <property type="entry name" value="LRR_dom_sf"/>
</dbReference>
<keyword evidence="3" id="KW-0433">Leucine-rich repeat</keyword>
<reference evidence="6" key="1">
    <citation type="journal article" date="2023" name="Science">
        <title>Genome structures resolve the early diversification of teleost fishes.</title>
        <authorList>
            <person name="Parey E."/>
            <person name="Louis A."/>
            <person name="Montfort J."/>
            <person name="Bouchez O."/>
            <person name="Roques C."/>
            <person name="Iampietro C."/>
            <person name="Lluch J."/>
            <person name="Castinel A."/>
            <person name="Donnadieu C."/>
            <person name="Desvignes T."/>
            <person name="Floi Bucao C."/>
            <person name="Jouanno E."/>
            <person name="Wen M."/>
            <person name="Mejri S."/>
            <person name="Dirks R."/>
            <person name="Jansen H."/>
            <person name="Henkel C."/>
            <person name="Chen W.J."/>
            <person name="Zahm M."/>
            <person name="Cabau C."/>
            <person name="Klopp C."/>
            <person name="Thompson A.W."/>
            <person name="Robinson-Rechavi M."/>
            <person name="Braasch I."/>
            <person name="Lecointre G."/>
            <person name="Bobe J."/>
            <person name="Postlethwait J.H."/>
            <person name="Berthelot C."/>
            <person name="Roest Crollius H."/>
            <person name="Guiguen Y."/>
        </authorList>
    </citation>
    <scope>NUCLEOTIDE SEQUENCE</scope>
    <source>
        <strain evidence="6">NC1722</strain>
    </source>
</reference>
<evidence type="ECO:0000256" key="5">
    <source>
        <dbReference type="ARBA" id="ARBA00022786"/>
    </source>
</evidence>
<comment type="caution">
    <text evidence="6">The sequence shown here is derived from an EMBL/GenBank/DDBJ whole genome shotgun (WGS) entry which is preliminary data.</text>
</comment>
<evidence type="ECO:0000256" key="1">
    <source>
        <dbReference type="ARBA" id="ARBA00014201"/>
    </source>
</evidence>
<dbReference type="Proteomes" id="UP001221898">
    <property type="component" value="Unassembled WGS sequence"/>
</dbReference>
<evidence type="ECO:0000313" key="6">
    <source>
        <dbReference type="EMBL" id="KAJ8418594.1"/>
    </source>
</evidence>
<dbReference type="SUPFAM" id="SSF52047">
    <property type="entry name" value="RNI-like"/>
    <property type="match status" value="1"/>
</dbReference>
<gene>
    <name evidence="6" type="ORF">AAFF_G00000930</name>
</gene>
<keyword evidence="7" id="KW-1185">Reference proteome</keyword>
<keyword evidence="5" id="KW-0833">Ubl conjugation pathway</keyword>
<evidence type="ECO:0000256" key="2">
    <source>
        <dbReference type="ARBA" id="ARBA00022553"/>
    </source>
</evidence>
<protein>
    <recommendedName>
        <fullName evidence="1">Leucine-rich repeat-containing protein 41</fullName>
    </recommendedName>
</protein>
<evidence type="ECO:0000256" key="4">
    <source>
        <dbReference type="ARBA" id="ARBA00022737"/>
    </source>
</evidence>